<proteinExistence type="predicted"/>
<dbReference type="PANTHER" id="PTHR43014">
    <property type="entry name" value="MERCURIC REDUCTASE"/>
    <property type="match status" value="1"/>
</dbReference>
<accession>X1RA80</accession>
<dbReference type="EMBL" id="BARW01011869">
    <property type="protein sequence ID" value="GAI77672.1"/>
    <property type="molecule type" value="Genomic_DNA"/>
</dbReference>
<dbReference type="PRINTS" id="PR00411">
    <property type="entry name" value="PNDRDTASEI"/>
</dbReference>
<gene>
    <name evidence="2" type="ORF">S12H4_22667</name>
</gene>
<dbReference type="SUPFAM" id="SSF51905">
    <property type="entry name" value="FAD/NAD(P)-binding domain"/>
    <property type="match status" value="1"/>
</dbReference>
<dbReference type="InterPro" id="IPR036188">
    <property type="entry name" value="FAD/NAD-bd_sf"/>
</dbReference>
<evidence type="ECO:0000313" key="2">
    <source>
        <dbReference type="EMBL" id="GAI77672.1"/>
    </source>
</evidence>
<sequence>MAKVDVLIIGAGTAGEYAAGTAKQYTDSIAMIEKGPIGGDCIFHACIPTKALVHAAIEPVAIMILSALITSSATLTSFGDTKDALPRNS</sequence>
<evidence type="ECO:0000259" key="1">
    <source>
        <dbReference type="Pfam" id="PF07992"/>
    </source>
</evidence>
<dbReference type="Gene3D" id="3.50.50.60">
    <property type="entry name" value="FAD/NAD(P)-binding domain"/>
    <property type="match status" value="1"/>
</dbReference>
<name>X1RA80_9ZZZZ</name>
<feature type="domain" description="FAD/NAD(P)-binding" evidence="1">
    <location>
        <begin position="5"/>
        <end position="59"/>
    </location>
</feature>
<organism evidence="2">
    <name type="scientific">marine sediment metagenome</name>
    <dbReference type="NCBI Taxonomy" id="412755"/>
    <lineage>
        <taxon>unclassified sequences</taxon>
        <taxon>metagenomes</taxon>
        <taxon>ecological metagenomes</taxon>
    </lineage>
</organism>
<dbReference type="GO" id="GO:0050660">
    <property type="term" value="F:flavin adenine dinucleotide binding"/>
    <property type="evidence" value="ECO:0007669"/>
    <property type="project" value="TreeGrafter"/>
</dbReference>
<dbReference type="Pfam" id="PF07992">
    <property type="entry name" value="Pyr_redox_2"/>
    <property type="match status" value="1"/>
</dbReference>
<dbReference type="GO" id="GO:0003955">
    <property type="term" value="F:NAD(P)H dehydrogenase (quinone) activity"/>
    <property type="evidence" value="ECO:0007669"/>
    <property type="project" value="TreeGrafter"/>
</dbReference>
<dbReference type="InterPro" id="IPR023753">
    <property type="entry name" value="FAD/NAD-binding_dom"/>
</dbReference>
<comment type="caution">
    <text evidence="2">The sequence shown here is derived from an EMBL/GenBank/DDBJ whole genome shotgun (WGS) entry which is preliminary data.</text>
</comment>
<reference evidence="2" key="1">
    <citation type="journal article" date="2014" name="Front. Microbiol.">
        <title>High frequency of phylogenetically diverse reductive dehalogenase-homologous genes in deep subseafloor sedimentary metagenomes.</title>
        <authorList>
            <person name="Kawai M."/>
            <person name="Futagami T."/>
            <person name="Toyoda A."/>
            <person name="Takaki Y."/>
            <person name="Nishi S."/>
            <person name="Hori S."/>
            <person name="Arai W."/>
            <person name="Tsubouchi T."/>
            <person name="Morono Y."/>
            <person name="Uchiyama I."/>
            <person name="Ito T."/>
            <person name="Fujiyama A."/>
            <person name="Inagaki F."/>
            <person name="Takami H."/>
        </authorList>
    </citation>
    <scope>NUCLEOTIDE SEQUENCE</scope>
    <source>
        <strain evidence="2">Expedition CK06-06</strain>
    </source>
</reference>
<dbReference type="PANTHER" id="PTHR43014:SF4">
    <property type="entry name" value="PYRIDINE NUCLEOTIDE-DISULFIDE OXIDOREDUCTASE RCLA-RELATED"/>
    <property type="match status" value="1"/>
</dbReference>
<dbReference type="AlphaFoldDB" id="X1RA80"/>
<protein>
    <recommendedName>
        <fullName evidence="1">FAD/NAD(P)-binding domain-containing protein</fullName>
    </recommendedName>
</protein>